<dbReference type="Proteomes" id="UP000095038">
    <property type="component" value="Unassembled WGS sequence"/>
</dbReference>
<name>A0A1D2VL87_9ASCO</name>
<accession>A0A1D2VL87</accession>
<dbReference type="AlphaFoldDB" id="A0A1D2VL87"/>
<dbReference type="EMBL" id="KV454477">
    <property type="protein sequence ID" value="ODV62378.1"/>
    <property type="molecule type" value="Genomic_DNA"/>
</dbReference>
<organism evidence="1 2">
    <name type="scientific">Ascoidea rubescens DSM 1968</name>
    <dbReference type="NCBI Taxonomy" id="1344418"/>
    <lineage>
        <taxon>Eukaryota</taxon>
        <taxon>Fungi</taxon>
        <taxon>Dikarya</taxon>
        <taxon>Ascomycota</taxon>
        <taxon>Saccharomycotina</taxon>
        <taxon>Saccharomycetes</taxon>
        <taxon>Ascoideaceae</taxon>
        <taxon>Ascoidea</taxon>
    </lineage>
</organism>
<dbReference type="GeneID" id="30966453"/>
<reference evidence="2" key="1">
    <citation type="submission" date="2016-05" db="EMBL/GenBank/DDBJ databases">
        <title>Comparative genomics of biotechnologically important yeasts.</title>
        <authorList>
            <consortium name="DOE Joint Genome Institute"/>
            <person name="Riley R."/>
            <person name="Haridas S."/>
            <person name="Wolfe K.H."/>
            <person name="Lopes M.R."/>
            <person name="Hittinger C.T."/>
            <person name="Goker M."/>
            <person name="Salamov A."/>
            <person name="Wisecaver J."/>
            <person name="Long T.M."/>
            <person name="Aerts A.L."/>
            <person name="Barry K."/>
            <person name="Choi C."/>
            <person name="Clum A."/>
            <person name="Coughlan A.Y."/>
            <person name="Deshpande S."/>
            <person name="Douglass A.P."/>
            <person name="Hanson S.J."/>
            <person name="Klenk H.-P."/>
            <person name="Labutti K."/>
            <person name="Lapidus A."/>
            <person name="Lindquist E."/>
            <person name="Lipzen A."/>
            <person name="Meier-Kolthoff J.P."/>
            <person name="Ohm R.A."/>
            <person name="Otillar R.P."/>
            <person name="Pangilinan J."/>
            <person name="Peng Y."/>
            <person name="Rokas A."/>
            <person name="Rosa C.A."/>
            <person name="Scheuner C."/>
            <person name="Sibirny A.A."/>
            <person name="Slot J.C."/>
            <person name="Stielow J.B."/>
            <person name="Sun H."/>
            <person name="Kurtzman C.P."/>
            <person name="Blackwell M."/>
            <person name="Grigoriev I.V."/>
            <person name="Jeffries T.W."/>
        </authorList>
    </citation>
    <scope>NUCLEOTIDE SEQUENCE [LARGE SCALE GENOMIC DNA]</scope>
    <source>
        <strain evidence="2">DSM 1968</strain>
    </source>
</reference>
<sequence>MSLVLSSPQETLQENSLDPVASSGIVVQDTIVVRVSSTRTLPVSRVFSTVYITYSITELSVLTVTPDENGSISNPGSLETIAGTSVYAGSSAVSLIVGLSNSSTLFSSNSASQSPETSENAAFNIHSQNHIYHFAGHTRQDSSSAAKKLKLGLLFVGIFGISLVL</sequence>
<protein>
    <submittedName>
        <fullName evidence="1">Uncharacterized protein</fullName>
    </submittedName>
</protein>
<evidence type="ECO:0000313" key="2">
    <source>
        <dbReference type="Proteomes" id="UP000095038"/>
    </source>
</evidence>
<keyword evidence="2" id="KW-1185">Reference proteome</keyword>
<gene>
    <name evidence="1" type="ORF">ASCRUDRAFT_74768</name>
</gene>
<dbReference type="InParanoid" id="A0A1D2VL87"/>
<dbReference type="RefSeq" id="XP_020048685.1">
    <property type="nucleotide sequence ID" value="XM_020192817.1"/>
</dbReference>
<evidence type="ECO:0000313" key="1">
    <source>
        <dbReference type="EMBL" id="ODV62378.1"/>
    </source>
</evidence>
<proteinExistence type="predicted"/>